<accession>A0A5R8LYK8</accession>
<evidence type="ECO:0000313" key="8">
    <source>
        <dbReference type="Proteomes" id="UP000307781"/>
    </source>
</evidence>
<feature type="transmembrane region" description="Helical" evidence="4">
    <location>
        <begin position="232"/>
        <end position="252"/>
    </location>
</feature>
<dbReference type="PANTHER" id="PTHR30514:SF1">
    <property type="entry name" value="HTH-TYPE TRANSCRIPTIONAL REGULATOR HEXR-RELATED"/>
    <property type="match status" value="1"/>
</dbReference>
<protein>
    <submittedName>
        <fullName evidence="7">MurR/RpiR family transcriptional regulator</fullName>
    </submittedName>
</protein>
<dbReference type="InterPro" id="IPR035472">
    <property type="entry name" value="RpiR-like_SIS"/>
</dbReference>
<evidence type="ECO:0000256" key="1">
    <source>
        <dbReference type="ARBA" id="ARBA00023015"/>
    </source>
</evidence>
<name>A0A5R8LYK8_LACZE</name>
<reference evidence="7 8" key="1">
    <citation type="submission" date="2019-05" db="EMBL/GenBank/DDBJ databases">
        <title>Genome-based reclassification of Lactobacillus casei as Lactobacillus casei subsp. casei. subsp.nov., description of Lactobacillus casei subsp. zeae subsp. nov., and emended description of Lactobacillus casei.</title>
        <authorList>
            <person name="Huang C.-H."/>
        </authorList>
    </citation>
    <scope>NUCLEOTIDE SEQUENCE [LARGE SCALE GENOMIC DNA]</scope>
    <source>
        <strain evidence="7 8">CRBIP24.58</strain>
    </source>
</reference>
<keyword evidence="4" id="KW-0812">Transmembrane</keyword>
<dbReference type="InterPro" id="IPR036388">
    <property type="entry name" value="WH-like_DNA-bd_sf"/>
</dbReference>
<keyword evidence="1" id="KW-0805">Transcription regulation</keyword>
<evidence type="ECO:0000313" key="7">
    <source>
        <dbReference type="EMBL" id="TLF42465.1"/>
    </source>
</evidence>
<evidence type="ECO:0000256" key="3">
    <source>
        <dbReference type="ARBA" id="ARBA00023163"/>
    </source>
</evidence>
<dbReference type="InterPro" id="IPR001347">
    <property type="entry name" value="SIS_dom"/>
</dbReference>
<dbReference type="Proteomes" id="UP000307781">
    <property type="component" value="Unassembled WGS sequence"/>
</dbReference>
<keyword evidence="4" id="KW-0472">Membrane</keyword>
<dbReference type="InterPro" id="IPR009057">
    <property type="entry name" value="Homeodomain-like_sf"/>
</dbReference>
<gene>
    <name evidence="7" type="ORF">FEI14_06130</name>
</gene>
<evidence type="ECO:0000259" key="5">
    <source>
        <dbReference type="PROSITE" id="PS51071"/>
    </source>
</evidence>
<dbReference type="Gene3D" id="1.10.10.10">
    <property type="entry name" value="Winged helix-like DNA-binding domain superfamily/Winged helix DNA-binding domain"/>
    <property type="match status" value="1"/>
</dbReference>
<dbReference type="AlphaFoldDB" id="A0A5R8LYK8"/>
<dbReference type="PROSITE" id="PS51071">
    <property type="entry name" value="HTH_RPIR"/>
    <property type="match status" value="1"/>
</dbReference>
<dbReference type="PANTHER" id="PTHR30514">
    <property type="entry name" value="GLUCOKINASE"/>
    <property type="match status" value="1"/>
</dbReference>
<dbReference type="EMBL" id="VBWN01000003">
    <property type="protein sequence ID" value="TLF42465.1"/>
    <property type="molecule type" value="Genomic_DNA"/>
</dbReference>
<dbReference type="PROSITE" id="PS51464">
    <property type="entry name" value="SIS"/>
    <property type="match status" value="1"/>
</dbReference>
<keyword evidence="3" id="KW-0804">Transcription</keyword>
<comment type="caution">
    <text evidence="7">The sequence shown here is derived from an EMBL/GenBank/DDBJ whole genome shotgun (WGS) entry which is preliminary data.</text>
</comment>
<dbReference type="GO" id="GO:1901135">
    <property type="term" value="P:carbohydrate derivative metabolic process"/>
    <property type="evidence" value="ECO:0007669"/>
    <property type="project" value="InterPro"/>
</dbReference>
<keyword evidence="2" id="KW-0238">DNA-binding</keyword>
<dbReference type="Pfam" id="PF01380">
    <property type="entry name" value="SIS"/>
    <property type="match status" value="1"/>
</dbReference>
<evidence type="ECO:0000259" key="6">
    <source>
        <dbReference type="PROSITE" id="PS51464"/>
    </source>
</evidence>
<dbReference type="Pfam" id="PF01418">
    <property type="entry name" value="HTH_6"/>
    <property type="match status" value="1"/>
</dbReference>
<sequence length="264" mass="29965">MKLESLINQKYADLNQSEKEILTFIVEHRDFVRDASLSQVAKKSLFSKSAIFRCCQKIGLTGFSQLRYVLTDEKESEQGSLISVDYLAQTVKSVLWTVNQFKSTNVEKIYETLAKAGAIYIYSTGWQQQIMAQQLQRDLYLVGKFAFVFPTGHDEMQLSNTKIKPGDVIIVISYKGMNTTIVQLVNNIKLNGANIVSFTSFRQNRLAQAANYNLYYDVINKTVGIEKKTERFFANLAVLIDVFSMGFANYLAGIEPNRLDNVVE</sequence>
<dbReference type="GO" id="GO:0097367">
    <property type="term" value="F:carbohydrate derivative binding"/>
    <property type="evidence" value="ECO:0007669"/>
    <property type="project" value="InterPro"/>
</dbReference>
<dbReference type="InterPro" id="IPR047640">
    <property type="entry name" value="RpiR-like"/>
</dbReference>
<dbReference type="InterPro" id="IPR046348">
    <property type="entry name" value="SIS_dom_sf"/>
</dbReference>
<dbReference type="Gene3D" id="3.40.50.10490">
    <property type="entry name" value="Glucose-6-phosphate isomerase like protein, domain 1"/>
    <property type="match status" value="1"/>
</dbReference>
<dbReference type="InterPro" id="IPR000281">
    <property type="entry name" value="HTH_RpiR"/>
</dbReference>
<evidence type="ECO:0000256" key="4">
    <source>
        <dbReference type="SAM" id="Phobius"/>
    </source>
</evidence>
<proteinExistence type="predicted"/>
<evidence type="ECO:0000256" key="2">
    <source>
        <dbReference type="ARBA" id="ARBA00023125"/>
    </source>
</evidence>
<keyword evidence="4" id="KW-1133">Transmembrane helix</keyword>
<organism evidence="7 8">
    <name type="scientific">Lacticaseibacillus zeae</name>
    <name type="common">Lactobacillus zeae</name>
    <dbReference type="NCBI Taxonomy" id="57037"/>
    <lineage>
        <taxon>Bacteria</taxon>
        <taxon>Bacillati</taxon>
        <taxon>Bacillota</taxon>
        <taxon>Bacilli</taxon>
        <taxon>Lactobacillales</taxon>
        <taxon>Lactobacillaceae</taxon>
        <taxon>Lacticaseibacillus</taxon>
    </lineage>
</organism>
<dbReference type="RefSeq" id="WP_138117877.1">
    <property type="nucleotide sequence ID" value="NZ_VBWN01000003.1"/>
</dbReference>
<feature type="domain" description="SIS" evidence="6">
    <location>
        <begin position="109"/>
        <end position="253"/>
    </location>
</feature>
<dbReference type="GO" id="GO:0003677">
    <property type="term" value="F:DNA binding"/>
    <property type="evidence" value="ECO:0007669"/>
    <property type="project" value="UniProtKB-KW"/>
</dbReference>
<dbReference type="CDD" id="cd05013">
    <property type="entry name" value="SIS_RpiR"/>
    <property type="match status" value="1"/>
</dbReference>
<dbReference type="GO" id="GO:0003700">
    <property type="term" value="F:DNA-binding transcription factor activity"/>
    <property type="evidence" value="ECO:0007669"/>
    <property type="project" value="InterPro"/>
</dbReference>
<feature type="domain" description="HTH rpiR-type" evidence="5">
    <location>
        <begin position="1"/>
        <end position="77"/>
    </location>
</feature>
<dbReference type="SUPFAM" id="SSF53697">
    <property type="entry name" value="SIS domain"/>
    <property type="match status" value="1"/>
</dbReference>
<dbReference type="SUPFAM" id="SSF46689">
    <property type="entry name" value="Homeodomain-like"/>
    <property type="match status" value="1"/>
</dbReference>